<proteinExistence type="predicted"/>
<reference evidence="2 3" key="1">
    <citation type="submission" date="2017-02" db="EMBL/GenBank/DDBJ databases">
        <authorList>
            <person name="Peterson S.W."/>
        </authorList>
    </citation>
    <scope>NUCLEOTIDE SEQUENCE [LARGE SCALE GENOMIC DNA]</scope>
    <source>
        <strain evidence="2 3">DSM 25262</strain>
    </source>
</reference>
<dbReference type="AlphaFoldDB" id="A0A1T5LSX1"/>
<dbReference type="RefSeq" id="WP_079688371.1">
    <property type="nucleotide sequence ID" value="NZ_FUZU01000002.1"/>
</dbReference>
<protein>
    <submittedName>
        <fullName evidence="2">Beta-lactamase class C</fullName>
    </submittedName>
</protein>
<dbReference type="STRING" id="688867.SAMN05660236_3867"/>
<dbReference type="Proteomes" id="UP000190961">
    <property type="component" value="Unassembled WGS sequence"/>
</dbReference>
<keyword evidence="3" id="KW-1185">Reference proteome</keyword>
<name>A0A1T5LSX1_9BACT</name>
<dbReference type="InterPro" id="IPR050491">
    <property type="entry name" value="AmpC-like"/>
</dbReference>
<dbReference type="PANTHER" id="PTHR46825:SF15">
    <property type="entry name" value="BETA-LACTAMASE-RELATED DOMAIN-CONTAINING PROTEIN"/>
    <property type="match status" value="1"/>
</dbReference>
<dbReference type="InterPro" id="IPR012338">
    <property type="entry name" value="Beta-lactam/transpept-like"/>
</dbReference>
<accession>A0A1T5LSX1</accession>
<evidence type="ECO:0000259" key="1">
    <source>
        <dbReference type="Pfam" id="PF00144"/>
    </source>
</evidence>
<dbReference type="EMBL" id="FUZU01000002">
    <property type="protein sequence ID" value="SKC79076.1"/>
    <property type="molecule type" value="Genomic_DNA"/>
</dbReference>
<dbReference type="PANTHER" id="PTHR46825">
    <property type="entry name" value="D-ALANYL-D-ALANINE-CARBOXYPEPTIDASE/ENDOPEPTIDASE AMPH"/>
    <property type="match status" value="1"/>
</dbReference>
<sequence length="426" mass="47669">MKRKRSLLIVLLVITLPLLLAQVWKDNEETRTKTPASPPPTVKVTPYINPEFTSLMGDYQREMETLLQTSGIPGAAIAVVKDSSIVYIKGFGVKTHGTNDSIDINTVFRIASVSKCFAAFLTGTLVADSTLAWDDPVIKYLPAFQLKSPEYTKLLTLRNVLSHTTGLPYHTYTNLVEEGIDLQSLLDKLKDVNVANPPGKQYSYQNVAYSLIGEVIHVATKKTYDEMIQERVFTPLNMHTASTNYTSLITNPNIAKPHTMRRGQWKEASINNTYYNVAPAGGINASISDMANWMIALLGNREDVISRETLNQLFTPQVNAPSKNRNYGRTHRYSNSYYGLGWRILYYPDDTLVYHGGYVNGYRSEVAVNMKDHIAICLLSNAPGVVADTGIPVFLNMFRAHRDSILAYDNRKRLTLTRNNIPAPTP</sequence>
<dbReference type="Pfam" id="PF00144">
    <property type="entry name" value="Beta-lactamase"/>
    <property type="match status" value="1"/>
</dbReference>
<dbReference type="InterPro" id="IPR001466">
    <property type="entry name" value="Beta-lactam-related"/>
</dbReference>
<dbReference type="OrthoDB" id="1522765at2"/>
<organism evidence="2 3">
    <name type="scientific">Ohtaekwangia koreensis</name>
    <dbReference type="NCBI Taxonomy" id="688867"/>
    <lineage>
        <taxon>Bacteria</taxon>
        <taxon>Pseudomonadati</taxon>
        <taxon>Bacteroidota</taxon>
        <taxon>Cytophagia</taxon>
        <taxon>Cytophagales</taxon>
        <taxon>Fulvivirgaceae</taxon>
        <taxon>Ohtaekwangia</taxon>
    </lineage>
</organism>
<gene>
    <name evidence="2" type="ORF">SAMN05660236_3867</name>
</gene>
<evidence type="ECO:0000313" key="3">
    <source>
        <dbReference type="Proteomes" id="UP000190961"/>
    </source>
</evidence>
<feature type="domain" description="Beta-lactamase-related" evidence="1">
    <location>
        <begin position="62"/>
        <end position="384"/>
    </location>
</feature>
<evidence type="ECO:0000313" key="2">
    <source>
        <dbReference type="EMBL" id="SKC79076.1"/>
    </source>
</evidence>
<dbReference type="Gene3D" id="3.40.710.10">
    <property type="entry name" value="DD-peptidase/beta-lactamase superfamily"/>
    <property type="match status" value="1"/>
</dbReference>
<dbReference type="SUPFAM" id="SSF56601">
    <property type="entry name" value="beta-lactamase/transpeptidase-like"/>
    <property type="match status" value="1"/>
</dbReference>